<dbReference type="NCBIfam" id="TIGR02282">
    <property type="entry name" value="MltB"/>
    <property type="match status" value="1"/>
</dbReference>
<gene>
    <name evidence="3" type="primary">mltB</name>
    <name evidence="3" type="ORF">GCM10025770_30330</name>
</gene>
<organism evidence="3 4">
    <name type="scientific">Viridibacterium curvum</name>
    <dbReference type="NCBI Taxonomy" id="1101404"/>
    <lineage>
        <taxon>Bacteria</taxon>
        <taxon>Pseudomonadati</taxon>
        <taxon>Pseudomonadota</taxon>
        <taxon>Betaproteobacteria</taxon>
        <taxon>Rhodocyclales</taxon>
        <taxon>Rhodocyclaceae</taxon>
        <taxon>Viridibacterium</taxon>
    </lineage>
</organism>
<dbReference type="PANTHER" id="PTHR30163:SF9">
    <property type="entry name" value="MEMBRANE-BOUND LYTIC MUREIN TRANSGLYCOSYLASE B"/>
    <property type="match status" value="1"/>
</dbReference>
<feature type="chain" id="PRO_5046179261" evidence="1">
    <location>
        <begin position="24"/>
        <end position="398"/>
    </location>
</feature>
<dbReference type="CDD" id="cd13399">
    <property type="entry name" value="Slt35-like"/>
    <property type="match status" value="1"/>
</dbReference>
<dbReference type="Proteomes" id="UP001500547">
    <property type="component" value="Unassembled WGS sequence"/>
</dbReference>
<keyword evidence="4" id="KW-1185">Reference proteome</keyword>
<name>A0ABP9QXH2_9RHOO</name>
<dbReference type="Pfam" id="PF13406">
    <property type="entry name" value="SLT_2"/>
    <property type="match status" value="1"/>
</dbReference>
<reference evidence="4" key="1">
    <citation type="journal article" date="2019" name="Int. J. Syst. Evol. Microbiol.">
        <title>The Global Catalogue of Microorganisms (GCM) 10K type strain sequencing project: providing services to taxonomists for standard genome sequencing and annotation.</title>
        <authorList>
            <consortium name="The Broad Institute Genomics Platform"/>
            <consortium name="The Broad Institute Genome Sequencing Center for Infectious Disease"/>
            <person name="Wu L."/>
            <person name="Ma J."/>
        </authorList>
    </citation>
    <scope>NUCLEOTIDE SEQUENCE [LARGE SCALE GENOMIC DNA]</scope>
    <source>
        <strain evidence="4">JCM 18715</strain>
    </source>
</reference>
<accession>A0ABP9QXH2</accession>
<dbReference type="EMBL" id="BAABLD010000011">
    <property type="protein sequence ID" value="GAA5169144.1"/>
    <property type="molecule type" value="Genomic_DNA"/>
</dbReference>
<dbReference type="InterPro" id="IPR023346">
    <property type="entry name" value="Lysozyme-like_dom_sf"/>
</dbReference>
<dbReference type="InterPro" id="IPR011757">
    <property type="entry name" value="Lytic_transglycosylase_MltB"/>
</dbReference>
<dbReference type="InterPro" id="IPR031304">
    <property type="entry name" value="SLT_2"/>
</dbReference>
<protein>
    <submittedName>
        <fullName evidence="3">Lytic murein transglycosylase B</fullName>
    </submittedName>
</protein>
<feature type="signal peptide" evidence="1">
    <location>
        <begin position="1"/>
        <end position="23"/>
    </location>
</feature>
<comment type="caution">
    <text evidence="3">The sequence shown here is derived from an EMBL/GenBank/DDBJ whole genome shotgun (WGS) entry which is preliminary data.</text>
</comment>
<evidence type="ECO:0000259" key="2">
    <source>
        <dbReference type="Pfam" id="PF13406"/>
    </source>
</evidence>
<keyword evidence="1" id="KW-0732">Signal</keyword>
<dbReference type="RefSeq" id="WP_345533942.1">
    <property type="nucleotide sequence ID" value="NZ_BAABLD010000011.1"/>
</dbReference>
<dbReference type="InterPro" id="IPR043426">
    <property type="entry name" value="MltB-like"/>
</dbReference>
<dbReference type="Gene3D" id="1.10.530.10">
    <property type="match status" value="1"/>
</dbReference>
<dbReference type="PANTHER" id="PTHR30163">
    <property type="entry name" value="MEMBRANE-BOUND LYTIC MUREIN TRANSGLYCOSYLASE B"/>
    <property type="match status" value="1"/>
</dbReference>
<sequence length="398" mass="42937">MITRPQLRYLTLSLALLPAASMAQNIPQTIPMAPATDASAAAPTAISPAASSAAAASAPLSTPAAAPISTTPATGYLARREVQDFVANLTQRLGVPRATVEQALAEAQPTPQVIELIKPPANPLVRSWQRYRARFLDNARISGGQAFMREHAEALATAETAYGVPKEIITAIIGVETVYGRNTGNFRALDALTTLAFDYPPRAELFRKELEALFLLAHERKEDVRSYKGSYAGAIGLPQFLPSSIRAFATDFDGDGHIDLRGSPRDAIGSVARYLAENGWKQGERIAIPAKLGERTDLDKLLAAGFIPSLGTEQLSQSGVSSSLGANEKATLIDLVTPGEATEYWLGLQNFYVITRYNKSSFYAMAVKDLAEAFSQPAVVNKQPRRKTASALRKPRRR</sequence>
<proteinExistence type="predicted"/>
<evidence type="ECO:0000256" key="1">
    <source>
        <dbReference type="SAM" id="SignalP"/>
    </source>
</evidence>
<feature type="domain" description="Transglycosylase SLT" evidence="2">
    <location>
        <begin position="80"/>
        <end position="372"/>
    </location>
</feature>
<evidence type="ECO:0000313" key="3">
    <source>
        <dbReference type="EMBL" id="GAA5169144.1"/>
    </source>
</evidence>
<evidence type="ECO:0000313" key="4">
    <source>
        <dbReference type="Proteomes" id="UP001500547"/>
    </source>
</evidence>
<dbReference type="SUPFAM" id="SSF53955">
    <property type="entry name" value="Lysozyme-like"/>
    <property type="match status" value="1"/>
</dbReference>
<dbReference type="Gene3D" id="1.10.8.350">
    <property type="entry name" value="Bacterial muramidase"/>
    <property type="match status" value="1"/>
</dbReference>